<evidence type="ECO:0000259" key="7">
    <source>
        <dbReference type="PROSITE" id="PS51465"/>
    </source>
</evidence>
<keyword evidence="1" id="KW-0732">Signal</keyword>
<dbReference type="CDD" id="cd00104">
    <property type="entry name" value="KAZAL_FS"/>
    <property type="match status" value="1"/>
</dbReference>
<dbReference type="GO" id="GO:0005509">
    <property type="term" value="F:calcium ion binding"/>
    <property type="evidence" value="ECO:0007669"/>
    <property type="project" value="TreeGrafter"/>
</dbReference>
<evidence type="ECO:0000313" key="9">
    <source>
        <dbReference type="Proteomes" id="UP000242457"/>
    </source>
</evidence>
<organism evidence="8 9">
    <name type="scientific">Apis cerana cerana</name>
    <name type="common">Oriental honeybee</name>
    <dbReference type="NCBI Taxonomy" id="94128"/>
    <lineage>
        <taxon>Eukaryota</taxon>
        <taxon>Metazoa</taxon>
        <taxon>Ecdysozoa</taxon>
        <taxon>Arthropoda</taxon>
        <taxon>Hexapoda</taxon>
        <taxon>Insecta</taxon>
        <taxon>Pterygota</taxon>
        <taxon>Neoptera</taxon>
        <taxon>Endopterygota</taxon>
        <taxon>Hymenoptera</taxon>
        <taxon>Apocrita</taxon>
        <taxon>Aculeata</taxon>
        <taxon>Apoidea</taxon>
        <taxon>Anthophila</taxon>
        <taxon>Apidae</taxon>
        <taxon>Apis</taxon>
    </lineage>
</organism>
<dbReference type="OrthoDB" id="192611at2759"/>
<dbReference type="Pfam" id="PF21333">
    <property type="entry name" value="FST_N"/>
    <property type="match status" value="1"/>
</dbReference>
<keyword evidence="9" id="KW-1185">Reference proteome</keyword>
<evidence type="ECO:0000256" key="5">
    <source>
        <dbReference type="SAM" id="MobiDB-lite"/>
    </source>
</evidence>
<dbReference type="SUPFAM" id="SSF100895">
    <property type="entry name" value="Kazal-type serine protease inhibitors"/>
    <property type="match status" value="1"/>
</dbReference>
<dbReference type="PANTHER" id="PTHR13866">
    <property type="entry name" value="SPARC OSTEONECTIN"/>
    <property type="match status" value="1"/>
</dbReference>
<dbReference type="Pfam" id="PF07648">
    <property type="entry name" value="Kazal_2"/>
    <property type="match status" value="1"/>
</dbReference>
<feature type="region of interest" description="Disordered" evidence="5">
    <location>
        <begin position="250"/>
        <end position="322"/>
    </location>
</feature>
<feature type="domain" description="Kazal-like" evidence="7">
    <location>
        <begin position="164"/>
        <end position="214"/>
    </location>
</feature>
<keyword evidence="2" id="KW-0677">Repeat</keyword>
<dbReference type="InterPro" id="IPR003645">
    <property type="entry name" value="Fol_N"/>
</dbReference>
<evidence type="ECO:0000256" key="3">
    <source>
        <dbReference type="ARBA" id="ARBA00023157"/>
    </source>
</evidence>
<feature type="compositionally biased region" description="Basic and acidic residues" evidence="5">
    <location>
        <begin position="250"/>
        <end position="263"/>
    </location>
</feature>
<accession>A0A2A3ETC2</accession>
<proteinExistence type="predicted"/>
<evidence type="ECO:0000259" key="6">
    <source>
        <dbReference type="PROSITE" id="PS51364"/>
    </source>
</evidence>
<dbReference type="InterPro" id="IPR036773">
    <property type="entry name" value="TB_dom_sf"/>
</dbReference>
<feature type="compositionally biased region" description="Acidic residues" evidence="5">
    <location>
        <begin position="294"/>
        <end position="305"/>
    </location>
</feature>
<dbReference type="GO" id="GO:0050840">
    <property type="term" value="F:extracellular matrix binding"/>
    <property type="evidence" value="ECO:0007669"/>
    <property type="project" value="TreeGrafter"/>
</dbReference>
<dbReference type="InterPro" id="IPR017878">
    <property type="entry name" value="TB_dom"/>
</dbReference>
<dbReference type="GO" id="GO:0005518">
    <property type="term" value="F:collagen binding"/>
    <property type="evidence" value="ECO:0007669"/>
    <property type="project" value="TreeGrafter"/>
</dbReference>
<dbReference type="EMBL" id="KZ288191">
    <property type="protein sequence ID" value="PBC34456.1"/>
    <property type="molecule type" value="Genomic_DNA"/>
</dbReference>
<protein>
    <submittedName>
        <fullName evidence="8">Follistatin-A</fullName>
    </submittedName>
</protein>
<evidence type="ECO:0000313" key="8">
    <source>
        <dbReference type="EMBL" id="PBC34456.1"/>
    </source>
</evidence>
<feature type="domain" description="TB" evidence="6">
    <location>
        <begin position="79"/>
        <end position="139"/>
    </location>
</feature>
<dbReference type="SUPFAM" id="SSF57581">
    <property type="entry name" value="TB module/8-cys domain"/>
    <property type="match status" value="1"/>
</dbReference>
<dbReference type="Proteomes" id="UP000242457">
    <property type="component" value="Unassembled WGS sequence"/>
</dbReference>
<dbReference type="Gene3D" id="3.30.60.30">
    <property type="match status" value="1"/>
</dbReference>
<dbReference type="SMART" id="SM00274">
    <property type="entry name" value="FOLN"/>
    <property type="match status" value="1"/>
</dbReference>
<dbReference type="PROSITE" id="PS51364">
    <property type="entry name" value="TB"/>
    <property type="match status" value="1"/>
</dbReference>
<dbReference type="STRING" id="94128.A0A2A3ETC2"/>
<dbReference type="PANTHER" id="PTHR13866:SF29">
    <property type="entry name" value="FOLLISTATIN"/>
    <property type="match status" value="1"/>
</dbReference>
<dbReference type="GO" id="GO:0005615">
    <property type="term" value="C:extracellular space"/>
    <property type="evidence" value="ECO:0007669"/>
    <property type="project" value="TreeGrafter"/>
</dbReference>
<dbReference type="InterPro" id="IPR002350">
    <property type="entry name" value="Kazal_dom"/>
</dbReference>
<dbReference type="InterPro" id="IPR036058">
    <property type="entry name" value="Kazal_dom_sf"/>
</dbReference>
<sequence>MRCEARGLRGVELAGAKAEVEKPKLPKAVAGAAAARGGTWRGPPEMTTLRRGIVAPRYNTYVLVSLIGLLLQTQSATGGICWSSISNGRCKELLSQGVTKEDCCASNAAAATAYSEEDLDSGSLFFWRVLGGGVQCRPCRESCTEVRCEEGKKCVVRRGRPRCVCSPECKAPRGGGPVCGTDGKSYKNLCRLKKRACKKGSHELAVAYNGHCQTWNTHCVKMKSTNWNEEASDRTTWNNIKIVGETPDRCSHFRDSRDNERPKFYTCDQPTNRIEPPRAPGGQNDAEGEKELQEQEEEEEEEENEEYSHVVRPTQTTTTQASDTMIAPIVACTCTRNPRPDKECYVRHFVRQTSGRQQISHTMPGNN</sequence>
<reference evidence="8 9" key="1">
    <citation type="submission" date="2014-07" db="EMBL/GenBank/DDBJ databases">
        <title>Genomic and transcriptomic analysis on Apis cerana provide comprehensive insights into honey bee biology.</title>
        <authorList>
            <person name="Diao Q."/>
            <person name="Sun L."/>
            <person name="Zheng H."/>
            <person name="Zheng H."/>
            <person name="Xu S."/>
            <person name="Wang S."/>
            <person name="Zeng Z."/>
            <person name="Hu F."/>
            <person name="Su S."/>
            <person name="Wu J."/>
        </authorList>
    </citation>
    <scope>NUCLEOTIDE SEQUENCE [LARGE SCALE GENOMIC DNA]</scope>
    <source>
        <tissue evidence="8">Pupae without intestine</tissue>
    </source>
</reference>
<dbReference type="AlphaFoldDB" id="A0A2A3ETC2"/>
<keyword evidence="4" id="KW-0325">Glycoprotein</keyword>
<evidence type="ECO:0000256" key="4">
    <source>
        <dbReference type="ARBA" id="ARBA00023180"/>
    </source>
</evidence>
<dbReference type="Gene3D" id="3.90.290.10">
    <property type="entry name" value="TGF-beta binding (TB) domain"/>
    <property type="match status" value="1"/>
</dbReference>
<dbReference type="SMART" id="SM00280">
    <property type="entry name" value="KAZAL"/>
    <property type="match status" value="1"/>
</dbReference>
<name>A0A2A3ETC2_APICC</name>
<evidence type="ECO:0000256" key="2">
    <source>
        <dbReference type="ARBA" id="ARBA00022737"/>
    </source>
</evidence>
<dbReference type="PROSITE" id="PS51465">
    <property type="entry name" value="KAZAL_2"/>
    <property type="match status" value="1"/>
</dbReference>
<evidence type="ECO:0000256" key="1">
    <source>
        <dbReference type="ARBA" id="ARBA00022729"/>
    </source>
</evidence>
<gene>
    <name evidence="8" type="ORF">APICC_07893</name>
</gene>
<keyword evidence="3" id="KW-1015">Disulfide bond</keyword>